<dbReference type="AlphaFoldDB" id="A0AAD8G7W4"/>
<accession>A0AAD8G7W4</accession>
<dbReference type="EMBL" id="JAGXEW010000009">
    <property type="protein sequence ID" value="KAK1168109.1"/>
    <property type="molecule type" value="Genomic_DNA"/>
</dbReference>
<proteinExistence type="predicted"/>
<keyword evidence="2" id="KW-1185">Reference proteome</keyword>
<name>A0AAD8G7W4_ACIOX</name>
<reference evidence="1" key="1">
    <citation type="submission" date="2022-02" db="EMBL/GenBank/DDBJ databases">
        <title>Atlantic sturgeon de novo genome assembly.</title>
        <authorList>
            <person name="Stock M."/>
            <person name="Klopp C."/>
            <person name="Guiguen Y."/>
            <person name="Cabau C."/>
            <person name="Parinello H."/>
            <person name="Santidrian Yebra-Pimentel E."/>
            <person name="Kuhl H."/>
            <person name="Dirks R.P."/>
            <person name="Guessner J."/>
            <person name="Wuertz S."/>
            <person name="Du K."/>
            <person name="Schartl M."/>
        </authorList>
    </citation>
    <scope>NUCLEOTIDE SEQUENCE</scope>
    <source>
        <strain evidence="1">STURGEONOMICS-FGT-2020</strain>
        <tissue evidence="1">Whole blood</tissue>
    </source>
</reference>
<protein>
    <submittedName>
        <fullName evidence="1">Nectin-3-like isoform X2</fullName>
    </submittedName>
</protein>
<evidence type="ECO:0000313" key="1">
    <source>
        <dbReference type="EMBL" id="KAK1168109.1"/>
    </source>
</evidence>
<gene>
    <name evidence="1" type="ORF">AOXY_G10975</name>
</gene>
<dbReference type="Proteomes" id="UP001230051">
    <property type="component" value="Unassembled WGS sequence"/>
</dbReference>
<sequence>MNKPPPAYVERAVSTPLTVNTAQLRATDHRYTFHEEQRRHEQLSCHEWICQNKGPERIYINHREHYV</sequence>
<comment type="caution">
    <text evidence="1">The sequence shown here is derived from an EMBL/GenBank/DDBJ whole genome shotgun (WGS) entry which is preliminary data.</text>
</comment>
<evidence type="ECO:0000313" key="2">
    <source>
        <dbReference type="Proteomes" id="UP001230051"/>
    </source>
</evidence>
<organism evidence="1 2">
    <name type="scientific">Acipenser oxyrinchus oxyrinchus</name>
    <dbReference type="NCBI Taxonomy" id="40147"/>
    <lineage>
        <taxon>Eukaryota</taxon>
        <taxon>Metazoa</taxon>
        <taxon>Chordata</taxon>
        <taxon>Craniata</taxon>
        <taxon>Vertebrata</taxon>
        <taxon>Euteleostomi</taxon>
        <taxon>Actinopterygii</taxon>
        <taxon>Chondrostei</taxon>
        <taxon>Acipenseriformes</taxon>
        <taxon>Acipenseridae</taxon>
        <taxon>Acipenser</taxon>
    </lineage>
</organism>